<accession>A0A835CR68</accession>
<name>A0A835CR68_APHGI</name>
<evidence type="ECO:0000256" key="1">
    <source>
        <dbReference type="SAM" id="MobiDB-lite"/>
    </source>
</evidence>
<keyword evidence="3" id="KW-1185">Reference proteome</keyword>
<proteinExistence type="predicted"/>
<dbReference type="EMBL" id="JACMRX010000003">
    <property type="protein sequence ID" value="KAF7992972.1"/>
    <property type="molecule type" value="Genomic_DNA"/>
</dbReference>
<evidence type="ECO:0000313" key="2">
    <source>
        <dbReference type="EMBL" id="KAF7992972.1"/>
    </source>
</evidence>
<feature type="compositionally biased region" description="Basic and acidic residues" evidence="1">
    <location>
        <begin position="231"/>
        <end position="245"/>
    </location>
</feature>
<feature type="compositionally biased region" description="Polar residues" evidence="1">
    <location>
        <begin position="221"/>
        <end position="230"/>
    </location>
</feature>
<feature type="region of interest" description="Disordered" evidence="1">
    <location>
        <begin position="140"/>
        <end position="165"/>
    </location>
</feature>
<gene>
    <name evidence="2" type="ORF">HCN44_005753</name>
</gene>
<organism evidence="2 3">
    <name type="scientific">Aphidius gifuensis</name>
    <name type="common">Parasitoid wasp</name>
    <dbReference type="NCBI Taxonomy" id="684658"/>
    <lineage>
        <taxon>Eukaryota</taxon>
        <taxon>Metazoa</taxon>
        <taxon>Ecdysozoa</taxon>
        <taxon>Arthropoda</taxon>
        <taxon>Hexapoda</taxon>
        <taxon>Insecta</taxon>
        <taxon>Pterygota</taxon>
        <taxon>Neoptera</taxon>
        <taxon>Endopterygota</taxon>
        <taxon>Hymenoptera</taxon>
        <taxon>Apocrita</taxon>
        <taxon>Ichneumonoidea</taxon>
        <taxon>Braconidae</taxon>
        <taxon>Aphidiinae</taxon>
        <taxon>Aphidius</taxon>
    </lineage>
</organism>
<evidence type="ECO:0000313" key="3">
    <source>
        <dbReference type="Proteomes" id="UP000639338"/>
    </source>
</evidence>
<comment type="caution">
    <text evidence="2">The sequence shown here is derived from an EMBL/GenBank/DDBJ whole genome shotgun (WGS) entry which is preliminary data.</text>
</comment>
<reference evidence="2 3" key="1">
    <citation type="submission" date="2020-08" db="EMBL/GenBank/DDBJ databases">
        <title>Aphidius gifuensis genome sequencing and assembly.</title>
        <authorList>
            <person name="Du Z."/>
        </authorList>
    </citation>
    <scope>NUCLEOTIDE SEQUENCE [LARGE SCALE GENOMIC DNA]</scope>
    <source>
        <strain evidence="2">YNYX2018</strain>
        <tissue evidence="2">Adults</tissue>
    </source>
</reference>
<dbReference type="Proteomes" id="UP000639338">
    <property type="component" value="Unassembled WGS sequence"/>
</dbReference>
<sequence>MKLRRRCMQTLGVSIKQLRKKLIELSARILHVQASSKPGDMALVMLSVSTGMDVRGGSHVGGPDDGPTTRTDAVSSRLRARATAHDQDIRSADVQRNIEINYPPIIEHPGGEDYFGQNDRIQLRDTEQYEEILRTCVSAPPNKTVSDAQSPPRYRSRSGTFDTAERLPQPHSVCRLKRNFLKKSLCNNTNNNLTTGTTTSTTTTTTSTTVSLSRLQWKFGSSSSANNVSNLRDETSSQHHHRENI</sequence>
<feature type="region of interest" description="Disordered" evidence="1">
    <location>
        <begin position="221"/>
        <end position="245"/>
    </location>
</feature>
<dbReference type="AlphaFoldDB" id="A0A835CR68"/>
<protein>
    <submittedName>
        <fullName evidence="2">Uncharacterized protein</fullName>
    </submittedName>
</protein>
<dbReference type="OrthoDB" id="10038550at2759"/>